<evidence type="ECO:0000313" key="2">
    <source>
        <dbReference type="Proteomes" id="UP000238563"/>
    </source>
</evidence>
<gene>
    <name evidence="1" type="ORF">C5750_24395</name>
</gene>
<sequence length="79" mass="9717">MIQILIQLWILSAMNNIELDIMVPTRELVSRCLLQPRSHNHLFQEHLFSHNRPYLAYLFNRFHPYQGCLWQQRRVKDWV</sequence>
<organism evidence="1 2">
    <name type="scientific">Phyllobacterium myrsinacearum</name>
    <dbReference type="NCBI Taxonomy" id="28101"/>
    <lineage>
        <taxon>Bacteria</taxon>
        <taxon>Pseudomonadati</taxon>
        <taxon>Pseudomonadota</taxon>
        <taxon>Alphaproteobacteria</taxon>
        <taxon>Hyphomicrobiales</taxon>
        <taxon>Phyllobacteriaceae</taxon>
        <taxon>Phyllobacterium</taxon>
    </lineage>
</organism>
<dbReference type="Proteomes" id="UP000238563">
    <property type="component" value="Unassembled WGS sequence"/>
</dbReference>
<reference evidence="1 2" key="1">
    <citation type="submission" date="2018-02" db="EMBL/GenBank/DDBJ databases">
        <title>The draft genome of Phyllobacterium myrsinacearum DSM5892.</title>
        <authorList>
            <person name="Li L."/>
            <person name="Liu L."/>
            <person name="Zhang X."/>
            <person name="Wang T."/>
        </authorList>
    </citation>
    <scope>NUCLEOTIDE SEQUENCE [LARGE SCALE GENOMIC DNA]</scope>
    <source>
        <strain evidence="1 2">DSM 5892</strain>
    </source>
</reference>
<protein>
    <submittedName>
        <fullName evidence="1">Uncharacterized protein</fullName>
    </submittedName>
</protein>
<keyword evidence="2" id="KW-1185">Reference proteome</keyword>
<name>A0A2S9JB90_9HYPH</name>
<evidence type="ECO:0000313" key="1">
    <source>
        <dbReference type="EMBL" id="PRD49962.1"/>
    </source>
</evidence>
<comment type="caution">
    <text evidence="1">The sequence shown here is derived from an EMBL/GenBank/DDBJ whole genome shotgun (WGS) entry which is preliminary data.</text>
</comment>
<accession>A0A2S9JB90</accession>
<dbReference type="AlphaFoldDB" id="A0A2S9JB90"/>
<dbReference type="EMBL" id="PVBT01000009">
    <property type="protein sequence ID" value="PRD49962.1"/>
    <property type="molecule type" value="Genomic_DNA"/>
</dbReference>
<proteinExistence type="predicted"/>